<dbReference type="EMBL" id="QJSP01000025">
    <property type="protein sequence ID" value="PYE12142.1"/>
    <property type="molecule type" value="Genomic_DNA"/>
</dbReference>
<dbReference type="AlphaFoldDB" id="A0A318RG96"/>
<keyword evidence="2" id="KW-0479">Metal-binding</keyword>
<reference evidence="15 16" key="1">
    <citation type="submission" date="2018-06" db="EMBL/GenBank/DDBJ databases">
        <title>Genomic Encyclopedia of Type Strains, Phase IV (KMG-IV): sequencing the most valuable type-strain genomes for metagenomic binning, comparative biology and taxonomic classification.</title>
        <authorList>
            <person name="Goeker M."/>
        </authorList>
    </citation>
    <scope>NUCLEOTIDE SEQUENCE [LARGE SCALE GENOMIC DNA]</scope>
    <source>
        <strain evidence="15 16">DSM 45521</strain>
    </source>
</reference>
<dbReference type="EC" id="5.6.2.4" evidence="10"/>
<sequence>MRGQDTLVIMATGSGKSAVYQVPGIHLNGIVVVISPLIALQHDQIKALEDVGIGAVAINSQQRKRDLTAAWDRIRSGGAQFVFATPEQLTDDEIASALDELNVALLVIDEAHCISAWGHDFRPEYLRLAGVRRALGNPPIAALTATASPPVRQEIIQRLELRNAHVVAGGFDRPEISLSLEHVVDAQDRQRRVVEHILELNGPGLVYAATRKDTHAYADALAQHGLRTASYHAGLRRSARDEVHNAFLADEVDAVVATSAFGMGVDKPNVRYVVHAAAPDSLDTYYQQIGRGGRDGDPTTATLFYRSEDLALARLFTTQRPDRDMLRSVMTALHDDSPQRLTALRKHLGVRGRTYINAINLLERADVLHSTREGLVARDVSVDESIDRAIDITRQGEEFDRTRVEMLREYAETAHCRRQLLLGYFGELTDTACGNCDRCRSGSDTRPTNAGPFDLGAKVEHEEWGTGEVIDTSTDRLTVRFERHGYRTLSVGAVTRHQLLATRSKQ</sequence>
<dbReference type="GO" id="GO:0006310">
    <property type="term" value="P:DNA recombination"/>
    <property type="evidence" value="ECO:0007669"/>
    <property type="project" value="InterPro"/>
</dbReference>
<dbReference type="InterPro" id="IPR011545">
    <property type="entry name" value="DEAD/DEAH_box_helicase_dom"/>
</dbReference>
<keyword evidence="4" id="KW-0378">Hydrolase</keyword>
<dbReference type="Gene3D" id="1.10.10.10">
    <property type="entry name" value="Winged helix-like DNA-binding domain superfamily/Winged helix DNA-binding domain"/>
    <property type="match status" value="1"/>
</dbReference>
<name>A0A318RG96_WILLI</name>
<evidence type="ECO:0000256" key="5">
    <source>
        <dbReference type="ARBA" id="ARBA00022806"/>
    </source>
</evidence>
<evidence type="ECO:0000256" key="4">
    <source>
        <dbReference type="ARBA" id="ARBA00022801"/>
    </source>
</evidence>
<dbReference type="NCBIfam" id="TIGR00614">
    <property type="entry name" value="recQ_fam"/>
    <property type="match status" value="1"/>
</dbReference>
<keyword evidence="7" id="KW-0238">DNA-binding</keyword>
<dbReference type="InterPro" id="IPR002464">
    <property type="entry name" value="DNA/RNA_helicase_DEAH_CS"/>
</dbReference>
<dbReference type="Gene3D" id="3.40.50.300">
    <property type="entry name" value="P-loop containing nucleotide triphosphate hydrolases"/>
    <property type="match status" value="2"/>
</dbReference>
<proteinExistence type="inferred from homology"/>
<dbReference type="PROSITE" id="PS00690">
    <property type="entry name" value="DEAH_ATP_HELICASE"/>
    <property type="match status" value="1"/>
</dbReference>
<dbReference type="InterPro" id="IPR032284">
    <property type="entry name" value="RecQ_Zn-bd"/>
</dbReference>
<keyword evidence="3" id="KW-0547">Nucleotide-binding</keyword>
<dbReference type="InterPro" id="IPR036388">
    <property type="entry name" value="WH-like_DNA-bd_sf"/>
</dbReference>
<dbReference type="GO" id="GO:0009378">
    <property type="term" value="F:four-way junction helicase activity"/>
    <property type="evidence" value="ECO:0007669"/>
    <property type="project" value="TreeGrafter"/>
</dbReference>
<evidence type="ECO:0000256" key="9">
    <source>
        <dbReference type="ARBA" id="ARBA00034617"/>
    </source>
</evidence>
<dbReference type="GO" id="GO:0005524">
    <property type="term" value="F:ATP binding"/>
    <property type="evidence" value="ECO:0007669"/>
    <property type="project" value="UniProtKB-KW"/>
</dbReference>
<dbReference type="PROSITE" id="PS51194">
    <property type="entry name" value="HELICASE_CTER"/>
    <property type="match status" value="1"/>
</dbReference>
<comment type="caution">
    <text evidence="15">The sequence shown here is derived from an EMBL/GenBank/DDBJ whole genome shotgun (WGS) entry which is preliminary data.</text>
</comment>
<evidence type="ECO:0000259" key="13">
    <source>
        <dbReference type="PROSITE" id="PS51192"/>
    </source>
</evidence>
<evidence type="ECO:0000256" key="3">
    <source>
        <dbReference type="ARBA" id="ARBA00022741"/>
    </source>
</evidence>
<dbReference type="SMART" id="SM00487">
    <property type="entry name" value="DEXDc"/>
    <property type="match status" value="1"/>
</dbReference>
<evidence type="ECO:0000259" key="14">
    <source>
        <dbReference type="PROSITE" id="PS51194"/>
    </source>
</evidence>
<dbReference type="GO" id="GO:0005737">
    <property type="term" value="C:cytoplasm"/>
    <property type="evidence" value="ECO:0007669"/>
    <property type="project" value="TreeGrafter"/>
</dbReference>
<evidence type="ECO:0000256" key="1">
    <source>
        <dbReference type="ARBA" id="ARBA00005446"/>
    </source>
</evidence>
<evidence type="ECO:0000256" key="2">
    <source>
        <dbReference type="ARBA" id="ARBA00022723"/>
    </source>
</evidence>
<dbReference type="GO" id="GO:0043138">
    <property type="term" value="F:3'-5' DNA helicase activity"/>
    <property type="evidence" value="ECO:0007669"/>
    <property type="project" value="UniProtKB-EC"/>
</dbReference>
<keyword evidence="6" id="KW-0067">ATP-binding</keyword>
<dbReference type="InterPro" id="IPR004589">
    <property type="entry name" value="DNA_helicase_ATP-dep_RecQ"/>
</dbReference>
<evidence type="ECO:0000256" key="11">
    <source>
        <dbReference type="ARBA" id="ARBA00044535"/>
    </source>
</evidence>
<dbReference type="GO" id="GO:0005694">
    <property type="term" value="C:chromosome"/>
    <property type="evidence" value="ECO:0007669"/>
    <property type="project" value="TreeGrafter"/>
</dbReference>
<dbReference type="GO" id="GO:0006281">
    <property type="term" value="P:DNA repair"/>
    <property type="evidence" value="ECO:0007669"/>
    <property type="project" value="TreeGrafter"/>
</dbReference>
<evidence type="ECO:0000256" key="12">
    <source>
        <dbReference type="ARBA" id="ARBA00044550"/>
    </source>
</evidence>
<dbReference type="SMART" id="SM00490">
    <property type="entry name" value="HELICc"/>
    <property type="match status" value="1"/>
</dbReference>
<dbReference type="PANTHER" id="PTHR13710:SF105">
    <property type="entry name" value="ATP-DEPENDENT DNA HELICASE Q1"/>
    <property type="match status" value="1"/>
</dbReference>
<comment type="catalytic activity">
    <reaction evidence="9">
        <text>Couples ATP hydrolysis with the unwinding of duplex DNA by translocating in the 3'-5' direction.</text>
        <dbReference type="EC" id="5.6.2.4"/>
    </reaction>
</comment>
<dbReference type="Pfam" id="PF00271">
    <property type="entry name" value="Helicase_C"/>
    <property type="match status" value="1"/>
</dbReference>
<evidence type="ECO:0000256" key="6">
    <source>
        <dbReference type="ARBA" id="ARBA00022840"/>
    </source>
</evidence>
<keyword evidence="16" id="KW-1185">Reference proteome</keyword>
<comment type="similarity">
    <text evidence="1">Belongs to the helicase family. RecQ subfamily.</text>
</comment>
<dbReference type="GO" id="GO:0046872">
    <property type="term" value="F:metal ion binding"/>
    <property type="evidence" value="ECO:0007669"/>
    <property type="project" value="UniProtKB-KW"/>
</dbReference>
<accession>A0A318RG96</accession>
<evidence type="ECO:0000256" key="10">
    <source>
        <dbReference type="ARBA" id="ARBA00034808"/>
    </source>
</evidence>
<evidence type="ECO:0000313" key="16">
    <source>
        <dbReference type="Proteomes" id="UP000247591"/>
    </source>
</evidence>
<feature type="domain" description="Helicase ATP-binding" evidence="13">
    <location>
        <begin position="1"/>
        <end position="165"/>
    </location>
</feature>
<dbReference type="InterPro" id="IPR027417">
    <property type="entry name" value="P-loop_NTPase"/>
</dbReference>
<keyword evidence="5 15" id="KW-0347">Helicase</keyword>
<organism evidence="15 16">
    <name type="scientific">Williamsia limnetica</name>
    <dbReference type="NCBI Taxonomy" id="882452"/>
    <lineage>
        <taxon>Bacteria</taxon>
        <taxon>Bacillati</taxon>
        <taxon>Actinomycetota</taxon>
        <taxon>Actinomycetes</taxon>
        <taxon>Mycobacteriales</taxon>
        <taxon>Nocardiaceae</taxon>
        <taxon>Williamsia</taxon>
    </lineage>
</organism>
<dbReference type="Proteomes" id="UP000247591">
    <property type="component" value="Unassembled WGS sequence"/>
</dbReference>
<dbReference type="GO" id="GO:0003677">
    <property type="term" value="F:DNA binding"/>
    <property type="evidence" value="ECO:0007669"/>
    <property type="project" value="UniProtKB-KW"/>
</dbReference>
<dbReference type="Pfam" id="PF16124">
    <property type="entry name" value="RecQ_Zn_bind"/>
    <property type="match status" value="1"/>
</dbReference>
<evidence type="ECO:0000313" key="15">
    <source>
        <dbReference type="EMBL" id="PYE12142.1"/>
    </source>
</evidence>
<keyword evidence="8" id="KW-0413">Isomerase</keyword>
<dbReference type="PANTHER" id="PTHR13710">
    <property type="entry name" value="DNA HELICASE RECQ FAMILY MEMBER"/>
    <property type="match status" value="1"/>
</dbReference>
<dbReference type="GO" id="GO:0016787">
    <property type="term" value="F:hydrolase activity"/>
    <property type="evidence" value="ECO:0007669"/>
    <property type="project" value="UniProtKB-KW"/>
</dbReference>
<protein>
    <recommendedName>
        <fullName evidence="11">ATP-dependent DNA helicase RecQ</fullName>
        <ecNumber evidence="10">5.6.2.4</ecNumber>
    </recommendedName>
    <alternativeName>
        <fullName evidence="12">DNA 3'-5' helicase RecQ</fullName>
    </alternativeName>
</protein>
<dbReference type="Pfam" id="PF00270">
    <property type="entry name" value="DEAD"/>
    <property type="match status" value="1"/>
</dbReference>
<evidence type="ECO:0000256" key="7">
    <source>
        <dbReference type="ARBA" id="ARBA00023125"/>
    </source>
</evidence>
<dbReference type="InterPro" id="IPR014001">
    <property type="entry name" value="Helicase_ATP-bd"/>
</dbReference>
<dbReference type="CDD" id="cd17920">
    <property type="entry name" value="DEXHc_RecQ"/>
    <property type="match status" value="1"/>
</dbReference>
<feature type="domain" description="Helicase C-terminal" evidence="14">
    <location>
        <begin position="192"/>
        <end position="345"/>
    </location>
</feature>
<dbReference type="PROSITE" id="PS51192">
    <property type="entry name" value="HELICASE_ATP_BIND_1"/>
    <property type="match status" value="1"/>
</dbReference>
<gene>
    <name evidence="15" type="ORF">DFR67_12563</name>
</gene>
<dbReference type="InterPro" id="IPR001650">
    <property type="entry name" value="Helicase_C-like"/>
</dbReference>
<dbReference type="SUPFAM" id="SSF52540">
    <property type="entry name" value="P-loop containing nucleoside triphosphate hydrolases"/>
    <property type="match status" value="1"/>
</dbReference>
<evidence type="ECO:0000256" key="8">
    <source>
        <dbReference type="ARBA" id="ARBA00023235"/>
    </source>
</evidence>